<dbReference type="EMBL" id="JAGFBS010000092">
    <property type="protein sequence ID" value="KAG6369289.1"/>
    <property type="molecule type" value="Genomic_DNA"/>
</dbReference>
<evidence type="ECO:0000313" key="3">
    <source>
        <dbReference type="EMBL" id="KAG6369289.1"/>
    </source>
</evidence>
<dbReference type="Proteomes" id="UP000683000">
    <property type="component" value="Unassembled WGS sequence"/>
</dbReference>
<dbReference type="OrthoDB" id="2681316at2759"/>
<sequence length="357" mass="39847">MEYLQYLTTPLSKVIAVRERAQIRKSDSRQGLGSSSNSERHAFALGTSTTTGHGHGEVATTRRSFRHCPRKRERRPVTAGRQFMNKLDGLVQLHVASIGGRTLATSPTAMQVLRFVTLIDATGREHPILVQCCTSFEQLQAMLKVVLRCKARDAQVQRRYLDAGLYDLSIDKGAQVVQVTGEASRWPCIDAGTKLIMRVVFQQKQHSCKLYSCQLCGASNSVDCRNLADWCGWLTDGSLDCRECGGRFQILLEKKKNGKKTTNKVPEIDDDARACIRNFRVDAIKSKHVAFCADGTEEVYEADDWDRSPVPVAEKLTYGDMLELKALQRDLYLAPQPSTPSAVLLPRVPIPLLRLNP</sequence>
<evidence type="ECO:0000313" key="4">
    <source>
        <dbReference type="Proteomes" id="UP000683000"/>
    </source>
</evidence>
<dbReference type="AlphaFoldDB" id="A0A8I2YCA6"/>
<feature type="compositionally biased region" description="Basic residues" evidence="1">
    <location>
        <begin position="63"/>
        <end position="74"/>
    </location>
</feature>
<gene>
    <name evidence="3" type="ORF">JVT61DRAFT_15501</name>
</gene>
<keyword evidence="4" id="KW-1185">Reference proteome</keyword>
<feature type="region of interest" description="Disordered" evidence="1">
    <location>
        <begin position="45"/>
        <end position="77"/>
    </location>
</feature>
<organism evidence="3 4">
    <name type="scientific">Boletus reticuloceps</name>
    <dbReference type="NCBI Taxonomy" id="495285"/>
    <lineage>
        <taxon>Eukaryota</taxon>
        <taxon>Fungi</taxon>
        <taxon>Dikarya</taxon>
        <taxon>Basidiomycota</taxon>
        <taxon>Agaricomycotina</taxon>
        <taxon>Agaricomycetes</taxon>
        <taxon>Agaricomycetidae</taxon>
        <taxon>Boletales</taxon>
        <taxon>Boletineae</taxon>
        <taxon>Boletaceae</taxon>
        <taxon>Boletoideae</taxon>
        <taxon>Boletus</taxon>
    </lineage>
</organism>
<dbReference type="Pfam" id="PF22893">
    <property type="entry name" value="ULD_2"/>
    <property type="match status" value="1"/>
</dbReference>
<reference evidence="3" key="1">
    <citation type="submission" date="2021-03" db="EMBL/GenBank/DDBJ databases">
        <title>Evolutionary innovations through gain and loss of genes in the ectomycorrhizal Boletales.</title>
        <authorList>
            <person name="Wu G."/>
            <person name="Miyauchi S."/>
            <person name="Morin E."/>
            <person name="Yang Z.-L."/>
            <person name="Xu J."/>
            <person name="Martin F.M."/>
        </authorList>
    </citation>
    <scope>NUCLEOTIDE SEQUENCE</scope>
    <source>
        <strain evidence="3">BR01</strain>
    </source>
</reference>
<dbReference type="InterPro" id="IPR054464">
    <property type="entry name" value="ULD_fung"/>
</dbReference>
<name>A0A8I2YCA6_9AGAM</name>
<accession>A0A8I2YCA6</accession>
<comment type="caution">
    <text evidence="3">The sequence shown here is derived from an EMBL/GenBank/DDBJ whole genome shotgun (WGS) entry which is preliminary data.</text>
</comment>
<proteinExistence type="predicted"/>
<evidence type="ECO:0000259" key="2">
    <source>
        <dbReference type="Pfam" id="PF22893"/>
    </source>
</evidence>
<evidence type="ECO:0000256" key="1">
    <source>
        <dbReference type="SAM" id="MobiDB-lite"/>
    </source>
</evidence>
<protein>
    <recommendedName>
        <fullName evidence="2">Ubiquitin-like domain-containing protein</fullName>
    </recommendedName>
</protein>
<feature type="domain" description="Ubiquitin-like" evidence="2">
    <location>
        <begin position="115"/>
        <end position="202"/>
    </location>
</feature>